<dbReference type="GeneID" id="54476213"/>
<feature type="coiled-coil region" evidence="1">
    <location>
        <begin position="275"/>
        <end position="302"/>
    </location>
</feature>
<sequence length="539" mass="59327">MKSSCGAQTTFNNATFERRKFKCIDYYPHRSDMSTAGLPQLLAALNERGISPNREDAAPSDSPQTKERMAEWAETYLSPDTLLTREELIFHESGHAGKPAPGTANYHISDESFECAITALEAGAEAIEKQCRRLESQKRAIQDIISRNVAAPQPRTIGSTHAKASLDFEHAESLASLRGRLQTSMRQSDAASQTLPTDVDRLLEKDDRLLDGLEKVLGQLASPAQRDSAEEVQRLCQALTTQMSADIHLQLDQVYHTAAAKYQRRSASSNQSEELSDNVQQKQSLQSELDELCREIDSLSAMAVDTQFKQPTLRALQSAQSDEDHAKALWSGYLAAVFQYLTARLEVAHDHFQHSHHHRAALTTISSALEAVLASGVEAQQTSQHSPVKSSAKGLKPLRLVQANLSENQDPVVQLLRMLDVRVPNPSDPAKLAESLEKAVKEQQKKLDALSTKSEESVAEQVSRSLALANSDSAALLGAVYSPTRFGQPRVLTAETQAGIDQLEESTREIGNHMRGLNVDAVAATVRERQQALLQRLRD</sequence>
<feature type="coiled-coil region" evidence="1">
    <location>
        <begin position="117"/>
        <end position="144"/>
    </location>
</feature>
<gene>
    <name evidence="2" type="ORF">BDY17DRAFT_308421</name>
</gene>
<proteinExistence type="predicted"/>
<reference evidence="2" key="1">
    <citation type="journal article" date="2020" name="Stud. Mycol.">
        <title>101 Dothideomycetes genomes: a test case for predicting lifestyles and emergence of pathogens.</title>
        <authorList>
            <person name="Haridas S."/>
            <person name="Albert R."/>
            <person name="Binder M."/>
            <person name="Bloem J."/>
            <person name="Labutti K."/>
            <person name="Salamov A."/>
            <person name="Andreopoulos B."/>
            <person name="Baker S."/>
            <person name="Barry K."/>
            <person name="Bills G."/>
            <person name="Bluhm B."/>
            <person name="Cannon C."/>
            <person name="Castanera R."/>
            <person name="Culley D."/>
            <person name="Daum C."/>
            <person name="Ezra D."/>
            <person name="Gonzalez J."/>
            <person name="Henrissat B."/>
            <person name="Kuo A."/>
            <person name="Liang C."/>
            <person name="Lipzen A."/>
            <person name="Lutzoni F."/>
            <person name="Magnuson J."/>
            <person name="Mondo S."/>
            <person name="Nolan M."/>
            <person name="Ohm R."/>
            <person name="Pangilinan J."/>
            <person name="Park H.-J."/>
            <person name="Ramirez L."/>
            <person name="Alfaro M."/>
            <person name="Sun H."/>
            <person name="Tritt A."/>
            <person name="Yoshinaga Y."/>
            <person name="Zwiers L.-H."/>
            <person name="Turgeon B."/>
            <person name="Goodwin S."/>
            <person name="Spatafora J."/>
            <person name="Crous P."/>
            <person name="Grigoriev I."/>
        </authorList>
    </citation>
    <scope>NUCLEOTIDE SEQUENCE</scope>
    <source>
        <strain evidence="2">CBS 113389</strain>
    </source>
</reference>
<evidence type="ECO:0000313" key="3">
    <source>
        <dbReference type="Proteomes" id="UP000799767"/>
    </source>
</evidence>
<accession>A0A6A6PY78</accession>
<evidence type="ECO:0000313" key="2">
    <source>
        <dbReference type="EMBL" id="KAF2484945.1"/>
    </source>
</evidence>
<protein>
    <submittedName>
        <fullName evidence="2">Uncharacterized protein</fullName>
    </submittedName>
</protein>
<dbReference type="EMBL" id="MU001633">
    <property type="protein sequence ID" value="KAF2484945.1"/>
    <property type="molecule type" value="Genomic_DNA"/>
</dbReference>
<dbReference type="AlphaFoldDB" id="A0A6A6PY78"/>
<name>A0A6A6PY78_9PEZI</name>
<keyword evidence="3" id="KW-1185">Reference proteome</keyword>
<keyword evidence="1" id="KW-0175">Coiled coil</keyword>
<feature type="coiled-coil region" evidence="1">
    <location>
        <begin position="433"/>
        <end position="460"/>
    </location>
</feature>
<dbReference type="OrthoDB" id="5314201at2759"/>
<dbReference type="RefSeq" id="XP_033591514.1">
    <property type="nucleotide sequence ID" value="XM_033735211.1"/>
</dbReference>
<dbReference type="Proteomes" id="UP000799767">
    <property type="component" value="Unassembled WGS sequence"/>
</dbReference>
<evidence type="ECO:0000256" key="1">
    <source>
        <dbReference type="SAM" id="Coils"/>
    </source>
</evidence>
<organism evidence="2 3">
    <name type="scientific">Neohortaea acidophila</name>
    <dbReference type="NCBI Taxonomy" id="245834"/>
    <lineage>
        <taxon>Eukaryota</taxon>
        <taxon>Fungi</taxon>
        <taxon>Dikarya</taxon>
        <taxon>Ascomycota</taxon>
        <taxon>Pezizomycotina</taxon>
        <taxon>Dothideomycetes</taxon>
        <taxon>Dothideomycetidae</taxon>
        <taxon>Mycosphaerellales</taxon>
        <taxon>Teratosphaeriaceae</taxon>
        <taxon>Neohortaea</taxon>
    </lineage>
</organism>